<name>A0A133U675_9EURY</name>
<proteinExistence type="predicted"/>
<dbReference type="AlphaFoldDB" id="A0A133U675"/>
<gene>
    <name evidence="1" type="ORF">AKJ61_02350</name>
</gene>
<protein>
    <submittedName>
        <fullName evidence="1">Uncharacterized protein</fullName>
    </submittedName>
</protein>
<sequence length="206" mass="23882">MEKKLAVALSIGFFIAGFVAASSNPVRSWLEHNWPEPSIGKDKEFFRKYLSREMQMENFQIINVGKFHPVHPWHQDPSGAYAVVRVGNPRLDRTYFLWYDNPLEKDVSQRVFGLRGEKERDIAKTLYRFHPNFAITGIMDLEDWIKEVPFPVGRWGWTGESGAYVAEYVRPPNYGFYGGPPPRPDTAMLLTENGRIVDNKKIYRAR</sequence>
<dbReference type="Proteomes" id="UP000070184">
    <property type="component" value="Unassembled WGS sequence"/>
</dbReference>
<comment type="caution">
    <text evidence="1">The sequence shown here is derived from an EMBL/GenBank/DDBJ whole genome shotgun (WGS) entry which is preliminary data.</text>
</comment>
<accession>A0A133U675</accession>
<keyword evidence="2" id="KW-1185">Reference proteome</keyword>
<reference evidence="1 2" key="1">
    <citation type="journal article" date="2016" name="Sci. Rep.">
        <title>Metabolic traits of an uncultured archaeal lineage -MSBL1- from brine pools of the Red Sea.</title>
        <authorList>
            <person name="Mwirichia R."/>
            <person name="Alam I."/>
            <person name="Rashid M."/>
            <person name="Vinu M."/>
            <person name="Ba-Alawi W."/>
            <person name="Anthony Kamau A."/>
            <person name="Kamanda Ngugi D."/>
            <person name="Goker M."/>
            <person name="Klenk H.P."/>
            <person name="Bajic V."/>
            <person name="Stingl U."/>
        </authorList>
    </citation>
    <scope>NUCLEOTIDE SEQUENCE [LARGE SCALE GENOMIC DNA]</scope>
    <source>
        <strain evidence="1">SCGC-AAA259B11</strain>
    </source>
</reference>
<evidence type="ECO:0000313" key="1">
    <source>
        <dbReference type="EMBL" id="KXA89699.1"/>
    </source>
</evidence>
<organism evidence="1 2">
    <name type="scientific">candidate division MSBL1 archaeon SCGC-AAA259B11</name>
    <dbReference type="NCBI Taxonomy" id="1698260"/>
    <lineage>
        <taxon>Archaea</taxon>
        <taxon>Methanobacteriati</taxon>
        <taxon>Methanobacteriota</taxon>
        <taxon>candidate division MSBL1</taxon>
    </lineage>
</organism>
<evidence type="ECO:0000313" key="2">
    <source>
        <dbReference type="Proteomes" id="UP000070184"/>
    </source>
</evidence>
<dbReference type="EMBL" id="LHXK01000025">
    <property type="protein sequence ID" value="KXA89699.1"/>
    <property type="molecule type" value="Genomic_DNA"/>
</dbReference>